<comment type="similarity">
    <text evidence="1">Belongs to the sigma-70 factor family. ECF subfamily.</text>
</comment>
<dbReference type="PANTHER" id="PTHR43133">
    <property type="entry name" value="RNA POLYMERASE ECF-TYPE SIGMA FACTO"/>
    <property type="match status" value="1"/>
</dbReference>
<dbReference type="Pfam" id="PF04542">
    <property type="entry name" value="Sigma70_r2"/>
    <property type="match status" value="1"/>
</dbReference>
<evidence type="ECO:0000313" key="8">
    <source>
        <dbReference type="EMBL" id="GLR18276.1"/>
    </source>
</evidence>
<evidence type="ECO:0000259" key="7">
    <source>
        <dbReference type="Pfam" id="PF08281"/>
    </source>
</evidence>
<dbReference type="CDD" id="cd06171">
    <property type="entry name" value="Sigma70_r4"/>
    <property type="match status" value="1"/>
</dbReference>
<dbReference type="AlphaFoldDB" id="A0AA37ST62"/>
<organism evidence="8 9">
    <name type="scientific">Portibacter lacus</name>
    <dbReference type="NCBI Taxonomy" id="1099794"/>
    <lineage>
        <taxon>Bacteria</taxon>
        <taxon>Pseudomonadati</taxon>
        <taxon>Bacteroidota</taxon>
        <taxon>Saprospiria</taxon>
        <taxon>Saprospirales</taxon>
        <taxon>Haliscomenobacteraceae</taxon>
        <taxon>Portibacter</taxon>
    </lineage>
</organism>
<dbReference type="SUPFAM" id="SSF88946">
    <property type="entry name" value="Sigma2 domain of RNA polymerase sigma factors"/>
    <property type="match status" value="1"/>
</dbReference>
<dbReference type="InterPro" id="IPR007627">
    <property type="entry name" value="RNA_pol_sigma70_r2"/>
</dbReference>
<dbReference type="SUPFAM" id="SSF88659">
    <property type="entry name" value="Sigma3 and sigma4 domains of RNA polymerase sigma factors"/>
    <property type="match status" value="1"/>
</dbReference>
<proteinExistence type="inferred from homology"/>
<dbReference type="InterPro" id="IPR013325">
    <property type="entry name" value="RNA_pol_sigma_r2"/>
</dbReference>
<evidence type="ECO:0000256" key="3">
    <source>
        <dbReference type="ARBA" id="ARBA00023082"/>
    </source>
</evidence>
<keyword evidence="4" id="KW-0238">DNA-binding</keyword>
<evidence type="ECO:0000256" key="2">
    <source>
        <dbReference type="ARBA" id="ARBA00023015"/>
    </source>
</evidence>
<name>A0AA37ST62_9BACT</name>
<evidence type="ECO:0000259" key="6">
    <source>
        <dbReference type="Pfam" id="PF04542"/>
    </source>
</evidence>
<dbReference type="InterPro" id="IPR039425">
    <property type="entry name" value="RNA_pol_sigma-70-like"/>
</dbReference>
<evidence type="ECO:0000256" key="4">
    <source>
        <dbReference type="ARBA" id="ARBA00023125"/>
    </source>
</evidence>
<dbReference type="InterPro" id="IPR036388">
    <property type="entry name" value="WH-like_DNA-bd_sf"/>
</dbReference>
<sequence>MGKANELIKLIGEGDRDAFQKLYQLFSEKVYNTAISYTHNSSDAEEVAQDVFTSVFRNASKFQGNSEVSTWIYRITVNTSLNKIKKGKRFSFLKFGEQEYDVPDFEHPGALMEQKEHSASLFKAIDKLPESQKTAFILSYIEELPRQEVADVMEVTLKSVESLLQRGKSNLRKNLENIYPNRRKSKK</sequence>
<dbReference type="Gene3D" id="1.10.10.10">
    <property type="entry name" value="Winged helix-like DNA-binding domain superfamily/Winged helix DNA-binding domain"/>
    <property type="match status" value="1"/>
</dbReference>
<dbReference type="InterPro" id="IPR014284">
    <property type="entry name" value="RNA_pol_sigma-70_dom"/>
</dbReference>
<dbReference type="InterPro" id="IPR013249">
    <property type="entry name" value="RNA_pol_sigma70_r4_t2"/>
</dbReference>
<dbReference type="NCBIfam" id="TIGR02937">
    <property type="entry name" value="sigma70-ECF"/>
    <property type="match status" value="1"/>
</dbReference>
<keyword evidence="3" id="KW-0731">Sigma factor</keyword>
<dbReference type="GO" id="GO:0006352">
    <property type="term" value="P:DNA-templated transcription initiation"/>
    <property type="evidence" value="ECO:0007669"/>
    <property type="project" value="InterPro"/>
</dbReference>
<dbReference type="Proteomes" id="UP001156666">
    <property type="component" value="Unassembled WGS sequence"/>
</dbReference>
<reference evidence="8" key="1">
    <citation type="journal article" date="2014" name="Int. J. Syst. Evol. Microbiol.">
        <title>Complete genome sequence of Corynebacterium casei LMG S-19264T (=DSM 44701T), isolated from a smear-ripened cheese.</title>
        <authorList>
            <consortium name="US DOE Joint Genome Institute (JGI-PGF)"/>
            <person name="Walter F."/>
            <person name="Albersmeier A."/>
            <person name="Kalinowski J."/>
            <person name="Ruckert C."/>
        </authorList>
    </citation>
    <scope>NUCLEOTIDE SEQUENCE</scope>
    <source>
        <strain evidence="8">NBRC 108769</strain>
    </source>
</reference>
<keyword evidence="9" id="KW-1185">Reference proteome</keyword>
<gene>
    <name evidence="8" type="ORF">GCM10007940_28920</name>
</gene>
<feature type="domain" description="RNA polymerase sigma factor 70 region 4 type 2" evidence="7">
    <location>
        <begin position="121"/>
        <end position="170"/>
    </location>
</feature>
<dbReference type="GO" id="GO:0016987">
    <property type="term" value="F:sigma factor activity"/>
    <property type="evidence" value="ECO:0007669"/>
    <property type="project" value="UniProtKB-KW"/>
</dbReference>
<reference evidence="8" key="2">
    <citation type="submission" date="2023-01" db="EMBL/GenBank/DDBJ databases">
        <title>Draft genome sequence of Portibacter lacus strain NBRC 108769.</title>
        <authorList>
            <person name="Sun Q."/>
            <person name="Mori K."/>
        </authorList>
    </citation>
    <scope>NUCLEOTIDE SEQUENCE</scope>
    <source>
        <strain evidence="8">NBRC 108769</strain>
    </source>
</reference>
<dbReference type="GO" id="GO:0003677">
    <property type="term" value="F:DNA binding"/>
    <property type="evidence" value="ECO:0007669"/>
    <property type="project" value="UniProtKB-KW"/>
</dbReference>
<keyword evidence="2" id="KW-0805">Transcription regulation</keyword>
<feature type="domain" description="RNA polymerase sigma-70 region 2" evidence="6">
    <location>
        <begin position="22"/>
        <end position="89"/>
    </location>
</feature>
<dbReference type="Pfam" id="PF08281">
    <property type="entry name" value="Sigma70_r4_2"/>
    <property type="match status" value="1"/>
</dbReference>
<keyword evidence="5" id="KW-0804">Transcription</keyword>
<evidence type="ECO:0000313" key="9">
    <source>
        <dbReference type="Proteomes" id="UP001156666"/>
    </source>
</evidence>
<dbReference type="Gene3D" id="1.10.1740.10">
    <property type="match status" value="1"/>
</dbReference>
<dbReference type="InterPro" id="IPR013324">
    <property type="entry name" value="RNA_pol_sigma_r3/r4-like"/>
</dbReference>
<dbReference type="PANTHER" id="PTHR43133:SF8">
    <property type="entry name" value="RNA POLYMERASE SIGMA FACTOR HI_1459-RELATED"/>
    <property type="match status" value="1"/>
</dbReference>
<protein>
    <submittedName>
        <fullName evidence="8">RNA polymerase sigma factor</fullName>
    </submittedName>
</protein>
<accession>A0AA37ST62</accession>
<dbReference type="EMBL" id="BSOH01000020">
    <property type="protein sequence ID" value="GLR18276.1"/>
    <property type="molecule type" value="Genomic_DNA"/>
</dbReference>
<evidence type="ECO:0000256" key="5">
    <source>
        <dbReference type="ARBA" id="ARBA00023163"/>
    </source>
</evidence>
<comment type="caution">
    <text evidence="8">The sequence shown here is derived from an EMBL/GenBank/DDBJ whole genome shotgun (WGS) entry which is preliminary data.</text>
</comment>
<evidence type="ECO:0000256" key="1">
    <source>
        <dbReference type="ARBA" id="ARBA00010641"/>
    </source>
</evidence>